<evidence type="ECO:0000256" key="1">
    <source>
        <dbReference type="ARBA" id="ARBA00004141"/>
    </source>
</evidence>
<feature type="compositionally biased region" description="Polar residues" evidence="5">
    <location>
        <begin position="303"/>
        <end position="313"/>
    </location>
</feature>
<feature type="transmembrane region" description="Helical" evidence="6">
    <location>
        <begin position="467"/>
        <end position="485"/>
    </location>
</feature>
<evidence type="ECO:0000256" key="2">
    <source>
        <dbReference type="ARBA" id="ARBA00022692"/>
    </source>
</evidence>
<feature type="transmembrane region" description="Helical" evidence="6">
    <location>
        <begin position="233"/>
        <end position="250"/>
    </location>
</feature>
<dbReference type="EMBL" id="JASTZU010000001">
    <property type="protein sequence ID" value="MDL4838887.1"/>
    <property type="molecule type" value="Genomic_DNA"/>
</dbReference>
<feature type="transmembrane region" description="Helical" evidence="6">
    <location>
        <begin position="12"/>
        <end position="41"/>
    </location>
</feature>
<dbReference type="InterPro" id="IPR051533">
    <property type="entry name" value="WaaL-like"/>
</dbReference>
<dbReference type="RefSeq" id="WP_285929649.1">
    <property type="nucleotide sequence ID" value="NZ_JASTZU010000001.1"/>
</dbReference>
<evidence type="ECO:0000313" key="9">
    <source>
        <dbReference type="Proteomes" id="UP001235343"/>
    </source>
</evidence>
<evidence type="ECO:0000256" key="4">
    <source>
        <dbReference type="ARBA" id="ARBA00023136"/>
    </source>
</evidence>
<dbReference type="PANTHER" id="PTHR37422">
    <property type="entry name" value="TEICHURONIC ACID BIOSYNTHESIS PROTEIN TUAE"/>
    <property type="match status" value="1"/>
</dbReference>
<keyword evidence="8" id="KW-0436">Ligase</keyword>
<sequence length="497" mass="56596">MKLVMKDNYIFLISLILLIIGMVLPYTFVAFIITFIFFLLAIFKPKQALLILIIYTPLRPLLITYQDALKGITDAIIFGALISVVITYLYKGKWQDLFKFKLFEWAFFIFLVIGSLSALMTGVDLVAIIFQIRAFLLMYIIYYVVIRLDITTKDVKKFIWLTLSTAIVLIIHGLIEKLSARELLLPLEWQEAELNDRNKLRIYGLINNPNHLAVYMTFTFITTLYLRHIQKNFKWIIDVILVFLAGVFLLTDSKGMLLLITVLAVLYIVMIRNWRKIAHIVLILVVAQFLVVEPVQYAVNEFNNGENDSQQGDENVGKGKKDKTSVDQLGGSLAEIVKQEGGVGASMERSTNSGRVMIIKNGMKVFIDNPIIGSGFGTYGDSATKSFGTPIADEYDIRESFYSDGQYTQIIAQTGILGVLTFAVFLLSMLYMVWKKRKSNPFANLGVLLVLFSYGGGLIYNIWEMDIFTLFFFMILAFIMGDRKFDSYLDNDKAKLL</sequence>
<dbReference type="Proteomes" id="UP001235343">
    <property type="component" value="Unassembled WGS sequence"/>
</dbReference>
<protein>
    <submittedName>
        <fullName evidence="8">O-antigen ligase family protein</fullName>
    </submittedName>
</protein>
<evidence type="ECO:0000259" key="7">
    <source>
        <dbReference type="Pfam" id="PF04932"/>
    </source>
</evidence>
<feature type="transmembrane region" description="Helical" evidence="6">
    <location>
        <begin position="125"/>
        <end position="146"/>
    </location>
</feature>
<dbReference type="PANTHER" id="PTHR37422:SF13">
    <property type="entry name" value="LIPOPOLYSACCHARIDE BIOSYNTHESIS PROTEIN PA4999-RELATED"/>
    <property type="match status" value="1"/>
</dbReference>
<organism evidence="8 9">
    <name type="scientific">Aquibacillus rhizosphaerae</name>
    <dbReference type="NCBI Taxonomy" id="3051431"/>
    <lineage>
        <taxon>Bacteria</taxon>
        <taxon>Bacillati</taxon>
        <taxon>Bacillota</taxon>
        <taxon>Bacilli</taxon>
        <taxon>Bacillales</taxon>
        <taxon>Bacillaceae</taxon>
        <taxon>Aquibacillus</taxon>
    </lineage>
</organism>
<proteinExistence type="predicted"/>
<feature type="transmembrane region" description="Helical" evidence="6">
    <location>
        <begin position="256"/>
        <end position="274"/>
    </location>
</feature>
<evidence type="ECO:0000256" key="6">
    <source>
        <dbReference type="SAM" id="Phobius"/>
    </source>
</evidence>
<keyword evidence="9" id="KW-1185">Reference proteome</keyword>
<feature type="transmembrane region" description="Helical" evidence="6">
    <location>
        <begin position="71"/>
        <end position="90"/>
    </location>
</feature>
<evidence type="ECO:0000256" key="5">
    <source>
        <dbReference type="SAM" id="MobiDB-lite"/>
    </source>
</evidence>
<gene>
    <name evidence="8" type="ORF">QQS35_00165</name>
</gene>
<feature type="transmembrane region" description="Helical" evidence="6">
    <location>
        <begin position="441"/>
        <end position="461"/>
    </location>
</feature>
<feature type="domain" description="O-antigen ligase-related" evidence="7">
    <location>
        <begin position="240"/>
        <end position="422"/>
    </location>
</feature>
<dbReference type="Pfam" id="PF04932">
    <property type="entry name" value="Wzy_C"/>
    <property type="match status" value="1"/>
</dbReference>
<feature type="transmembrane region" description="Helical" evidence="6">
    <location>
        <begin position="102"/>
        <end position="119"/>
    </location>
</feature>
<comment type="subcellular location">
    <subcellularLocation>
        <location evidence="1">Membrane</location>
        <topology evidence="1">Multi-pass membrane protein</topology>
    </subcellularLocation>
</comment>
<reference evidence="8 9" key="1">
    <citation type="submission" date="2023-06" db="EMBL/GenBank/DDBJ databases">
        <title>Aquibacillus rhizosphaerae LR5S19.</title>
        <authorList>
            <person name="Sun J.-Q."/>
        </authorList>
    </citation>
    <scope>NUCLEOTIDE SEQUENCE [LARGE SCALE GENOMIC DNA]</scope>
    <source>
        <strain evidence="8 9">LR5S19</strain>
    </source>
</reference>
<feature type="region of interest" description="Disordered" evidence="5">
    <location>
        <begin position="303"/>
        <end position="326"/>
    </location>
</feature>
<feature type="compositionally biased region" description="Basic and acidic residues" evidence="5">
    <location>
        <begin position="315"/>
        <end position="325"/>
    </location>
</feature>
<keyword evidence="2 6" id="KW-0812">Transmembrane</keyword>
<feature type="transmembrane region" description="Helical" evidence="6">
    <location>
        <begin position="158"/>
        <end position="175"/>
    </location>
</feature>
<name>A0ABT7KZE4_9BACI</name>
<feature type="transmembrane region" description="Helical" evidence="6">
    <location>
        <begin position="281"/>
        <end position="299"/>
    </location>
</feature>
<feature type="transmembrane region" description="Helical" evidence="6">
    <location>
        <begin position="410"/>
        <end position="434"/>
    </location>
</feature>
<accession>A0ABT7KZE4</accession>
<dbReference type="InterPro" id="IPR007016">
    <property type="entry name" value="O-antigen_ligase-rel_domated"/>
</dbReference>
<feature type="transmembrane region" description="Helical" evidence="6">
    <location>
        <begin position="209"/>
        <end position="226"/>
    </location>
</feature>
<comment type="caution">
    <text evidence="8">The sequence shown here is derived from an EMBL/GenBank/DDBJ whole genome shotgun (WGS) entry which is preliminary data.</text>
</comment>
<dbReference type="GO" id="GO:0016874">
    <property type="term" value="F:ligase activity"/>
    <property type="evidence" value="ECO:0007669"/>
    <property type="project" value="UniProtKB-KW"/>
</dbReference>
<keyword evidence="3 6" id="KW-1133">Transmembrane helix</keyword>
<keyword evidence="4 6" id="KW-0472">Membrane</keyword>
<evidence type="ECO:0000313" key="8">
    <source>
        <dbReference type="EMBL" id="MDL4838887.1"/>
    </source>
</evidence>
<evidence type="ECO:0000256" key="3">
    <source>
        <dbReference type="ARBA" id="ARBA00022989"/>
    </source>
</evidence>